<dbReference type="AlphaFoldDB" id="A0A4S8NZ31"/>
<name>A0A4S8NZ31_9HYPH</name>
<reference evidence="2 3" key="1">
    <citation type="submission" date="2019-04" db="EMBL/GenBank/DDBJ databases">
        <title>Genome sequence of strain shin9-1.</title>
        <authorList>
            <person name="Gao J."/>
            <person name="Sun J."/>
        </authorList>
    </citation>
    <scope>NUCLEOTIDE SEQUENCE [LARGE SCALE GENOMIC DNA]</scope>
    <source>
        <strain evidence="3">shin9-1</strain>
    </source>
</reference>
<organism evidence="2 3">
    <name type="scientific">Peteryoungia ipomoeae</name>
    <dbReference type="NCBI Taxonomy" id="1210932"/>
    <lineage>
        <taxon>Bacteria</taxon>
        <taxon>Pseudomonadati</taxon>
        <taxon>Pseudomonadota</taxon>
        <taxon>Alphaproteobacteria</taxon>
        <taxon>Hyphomicrobiales</taxon>
        <taxon>Rhizobiaceae</taxon>
        <taxon>Peteryoungia</taxon>
    </lineage>
</organism>
<evidence type="ECO:0000256" key="1">
    <source>
        <dbReference type="SAM" id="Coils"/>
    </source>
</evidence>
<gene>
    <name evidence="2" type="ORF">FAA97_15505</name>
</gene>
<dbReference type="OrthoDB" id="8304872at2"/>
<evidence type="ECO:0000313" key="3">
    <source>
        <dbReference type="Proteomes" id="UP000308828"/>
    </source>
</evidence>
<dbReference type="Proteomes" id="UP000308828">
    <property type="component" value="Unassembled WGS sequence"/>
</dbReference>
<proteinExistence type="predicted"/>
<accession>A0A4S8NZ31</accession>
<keyword evidence="3" id="KW-1185">Reference proteome</keyword>
<keyword evidence="1" id="KW-0175">Coiled coil</keyword>
<feature type="coiled-coil region" evidence="1">
    <location>
        <begin position="73"/>
        <end position="107"/>
    </location>
</feature>
<protein>
    <submittedName>
        <fullName evidence="2">Uncharacterized protein</fullName>
    </submittedName>
</protein>
<evidence type="ECO:0000313" key="2">
    <source>
        <dbReference type="EMBL" id="THV21652.1"/>
    </source>
</evidence>
<sequence length="370" mass="41700">MLIAPAVHKRIVAYTEHRLKATMPLSPQEIRAQKDMVRALYAAQNARTLHDLTVEREKATALTLQSDAVGQEAAKLLSETRELKSQIEDMSTEAADLRSRLRRAEIDTITASETIKRLEMAVTEKDIELEARVSRIGRLVNDIDHMRIEASNRETEIESLKSRLLTIRDEREDLRREQKLLAKRAKDAEFRLAQEEHKVLRLEDHIARDAAERADLASALERRQRELTDLKVRLKKSAAELRQSQRALRDANIALPDLKEVAMDDDRKDIPQLDTSELEASVRSRQASLTERLMSTTSSANDAALRDALGDIGARMVTLTALREGSKSPIPSLLAAPKRHSTSTISLVDRVVQLEPRLLRAQDDLPTAAE</sequence>
<dbReference type="EMBL" id="STGV01000005">
    <property type="protein sequence ID" value="THV21652.1"/>
    <property type="molecule type" value="Genomic_DNA"/>
</dbReference>
<feature type="coiled-coil region" evidence="1">
    <location>
        <begin position="143"/>
        <end position="247"/>
    </location>
</feature>
<comment type="caution">
    <text evidence="2">The sequence shown here is derived from an EMBL/GenBank/DDBJ whole genome shotgun (WGS) entry which is preliminary data.</text>
</comment>